<dbReference type="Gene3D" id="2.40.10.10">
    <property type="entry name" value="Trypsin-like serine proteases"/>
    <property type="match status" value="1"/>
</dbReference>
<dbReference type="InterPro" id="IPR001254">
    <property type="entry name" value="Trypsin_dom"/>
</dbReference>
<proteinExistence type="predicted"/>
<feature type="domain" description="Peptidase S1" evidence="2">
    <location>
        <begin position="1"/>
        <end position="219"/>
    </location>
</feature>
<dbReference type="FunFam" id="2.40.10.10:FF:000068">
    <property type="entry name" value="transmembrane protease serine 2"/>
    <property type="match status" value="1"/>
</dbReference>
<dbReference type="GeneID" id="115624268"/>
<evidence type="ECO:0000313" key="3">
    <source>
        <dbReference type="Proteomes" id="UP000504634"/>
    </source>
</evidence>
<dbReference type="InterPro" id="IPR051333">
    <property type="entry name" value="CLIP_Serine_Protease"/>
</dbReference>
<organism evidence="3 4">
    <name type="scientific">Drosophila lebanonensis</name>
    <name type="common">Fruit fly</name>
    <name type="synonym">Scaptodrosophila lebanonensis</name>
    <dbReference type="NCBI Taxonomy" id="7225"/>
    <lineage>
        <taxon>Eukaryota</taxon>
        <taxon>Metazoa</taxon>
        <taxon>Ecdysozoa</taxon>
        <taxon>Arthropoda</taxon>
        <taxon>Hexapoda</taxon>
        <taxon>Insecta</taxon>
        <taxon>Pterygota</taxon>
        <taxon>Neoptera</taxon>
        <taxon>Endopterygota</taxon>
        <taxon>Diptera</taxon>
        <taxon>Brachycera</taxon>
        <taxon>Muscomorpha</taxon>
        <taxon>Ephydroidea</taxon>
        <taxon>Drosophilidae</taxon>
        <taxon>Scaptodrosophila</taxon>
    </lineage>
</organism>
<dbReference type="PROSITE" id="PS50240">
    <property type="entry name" value="TRYPSIN_DOM"/>
    <property type="match status" value="1"/>
</dbReference>
<dbReference type="Proteomes" id="UP000504634">
    <property type="component" value="Unplaced"/>
</dbReference>
<dbReference type="RefSeq" id="XP_030374754.1">
    <property type="nucleotide sequence ID" value="XM_030518894.1"/>
</dbReference>
<dbReference type="SUPFAM" id="SSF50494">
    <property type="entry name" value="Trypsin-like serine proteases"/>
    <property type="match status" value="1"/>
</dbReference>
<name>A0A6J2TFH8_DROLE</name>
<reference evidence="4" key="1">
    <citation type="submission" date="2025-08" db="UniProtKB">
        <authorList>
            <consortium name="RefSeq"/>
        </authorList>
    </citation>
    <scope>IDENTIFICATION</scope>
    <source>
        <strain evidence="4">11010-0011.00</strain>
        <tissue evidence="4">Whole body</tissue>
    </source>
</reference>
<gene>
    <name evidence="4" type="primary">LOC115624268</name>
</gene>
<evidence type="ECO:0000313" key="4">
    <source>
        <dbReference type="RefSeq" id="XP_030374754.1"/>
    </source>
</evidence>
<keyword evidence="1" id="KW-1015">Disulfide bond</keyword>
<dbReference type="AlphaFoldDB" id="A0A6J2TFH8"/>
<sequence>MVSLQTPGKKQEKHFCSGAIISEQFVLVAAHCLTKPVEKNLRLLSIVAGTNQIYNNTYTQRFQVKNFKRHKRFGQQCSDDIAILHVEPKFPKDKARFTTINYKSNRRTLAGMGALLLDWEQDTIGVPTHIAATSFQMVENNDCGYDNKFSNAKQFCALRTDGLRSICKYSDSGGILIDADSKTLLGFISYCDKNTCEMEKPTAFTRISFYGNWIKDQMESMLNVQSKNNKKFPIGK</sequence>
<dbReference type="GO" id="GO:0006508">
    <property type="term" value="P:proteolysis"/>
    <property type="evidence" value="ECO:0007669"/>
    <property type="project" value="InterPro"/>
</dbReference>
<dbReference type="SMART" id="SM00020">
    <property type="entry name" value="Tryp_SPc"/>
    <property type="match status" value="1"/>
</dbReference>
<keyword evidence="3" id="KW-1185">Reference proteome</keyword>
<dbReference type="GO" id="GO:0004252">
    <property type="term" value="F:serine-type endopeptidase activity"/>
    <property type="evidence" value="ECO:0007669"/>
    <property type="project" value="InterPro"/>
</dbReference>
<evidence type="ECO:0000256" key="1">
    <source>
        <dbReference type="ARBA" id="ARBA00023157"/>
    </source>
</evidence>
<dbReference type="InterPro" id="IPR009003">
    <property type="entry name" value="Peptidase_S1_PA"/>
</dbReference>
<evidence type="ECO:0000259" key="2">
    <source>
        <dbReference type="PROSITE" id="PS50240"/>
    </source>
</evidence>
<accession>A0A6J2TFH8</accession>
<protein>
    <submittedName>
        <fullName evidence="4">Granzyme M-like</fullName>
    </submittedName>
</protein>
<dbReference type="PANTHER" id="PTHR24260:SF136">
    <property type="entry name" value="GH08193P-RELATED"/>
    <property type="match status" value="1"/>
</dbReference>
<dbReference type="InterPro" id="IPR043504">
    <property type="entry name" value="Peptidase_S1_PA_chymotrypsin"/>
</dbReference>
<dbReference type="Pfam" id="PF00089">
    <property type="entry name" value="Trypsin"/>
    <property type="match status" value="1"/>
</dbReference>
<dbReference type="PANTHER" id="PTHR24260">
    <property type="match status" value="1"/>
</dbReference>